<keyword evidence="3" id="KW-1185">Reference proteome</keyword>
<dbReference type="PANTHER" id="PTHR43642">
    <property type="entry name" value="HYBRID SIGNAL TRANSDUCTION HISTIDINE KINASE G"/>
    <property type="match status" value="1"/>
</dbReference>
<dbReference type="Pfam" id="PF13191">
    <property type="entry name" value="AAA_16"/>
    <property type="match status" value="1"/>
</dbReference>
<gene>
    <name evidence="2" type="ORF">A6770_13805</name>
</gene>
<accession>A0A367RQB6</accession>
<reference evidence="2" key="1">
    <citation type="submission" date="2016-04" db="EMBL/GenBank/DDBJ databases">
        <authorList>
            <person name="Tabuchi Yagui T.R."/>
        </authorList>
    </citation>
    <scope>NUCLEOTIDE SEQUENCE [LARGE SCALE GENOMIC DNA]</scope>
    <source>
        <strain evidence="2">NIES-26</strain>
    </source>
</reference>
<proteinExistence type="predicted"/>
<dbReference type="InterPro" id="IPR036890">
    <property type="entry name" value="HATPase_C_sf"/>
</dbReference>
<name>A0A367RQB6_9NOSO</name>
<evidence type="ECO:0000313" key="2">
    <source>
        <dbReference type="EMBL" id="RCJ37864.1"/>
    </source>
</evidence>
<dbReference type="Proteomes" id="UP000252107">
    <property type="component" value="Unassembled WGS sequence"/>
</dbReference>
<dbReference type="SUPFAM" id="SSF55874">
    <property type="entry name" value="ATPase domain of HSP90 chaperone/DNA topoisomerase II/histidine kinase"/>
    <property type="match status" value="1"/>
</dbReference>
<dbReference type="EMBL" id="LXQD01000109">
    <property type="protein sequence ID" value="RCJ37864.1"/>
    <property type="molecule type" value="Genomic_DNA"/>
</dbReference>
<dbReference type="AlphaFoldDB" id="A0A367RQB6"/>
<comment type="caution">
    <text evidence="2">The sequence shown here is derived from an EMBL/GenBank/DDBJ whole genome shotgun (WGS) entry which is preliminary data.</text>
</comment>
<sequence length="135" mass="15071">MLIAGFSGIGKTAVVNEVHKPIVRQRGYFIKGKFDQFGHNIPFSAFLQAFRDLMGQLLSESNDQLEVWKTKILGALGENAQVLVEVIPELEWIIGKQPSILSIARQIVEQTHRGKLSCISVPREGTEFIIQIPIS</sequence>
<dbReference type="InterPro" id="IPR041664">
    <property type="entry name" value="AAA_16"/>
</dbReference>
<dbReference type="PANTHER" id="PTHR43642:SF1">
    <property type="entry name" value="HYBRID SIGNAL TRANSDUCTION HISTIDINE KINASE G"/>
    <property type="match status" value="1"/>
</dbReference>
<dbReference type="Gene3D" id="3.30.565.10">
    <property type="entry name" value="Histidine kinase-like ATPase, C-terminal domain"/>
    <property type="match status" value="1"/>
</dbReference>
<dbReference type="InterPro" id="IPR053159">
    <property type="entry name" value="Hybrid_Histidine_Kinase"/>
</dbReference>
<evidence type="ECO:0000313" key="3">
    <source>
        <dbReference type="Proteomes" id="UP000252107"/>
    </source>
</evidence>
<protein>
    <recommendedName>
        <fullName evidence="1">Orc1-like AAA ATPase domain-containing protein</fullName>
    </recommendedName>
</protein>
<evidence type="ECO:0000259" key="1">
    <source>
        <dbReference type="Pfam" id="PF13191"/>
    </source>
</evidence>
<feature type="domain" description="Orc1-like AAA ATPase" evidence="1">
    <location>
        <begin position="1"/>
        <end position="82"/>
    </location>
</feature>
<organism evidence="2 3">
    <name type="scientific">Nostoc minutum NIES-26</name>
    <dbReference type="NCBI Taxonomy" id="1844469"/>
    <lineage>
        <taxon>Bacteria</taxon>
        <taxon>Bacillati</taxon>
        <taxon>Cyanobacteriota</taxon>
        <taxon>Cyanophyceae</taxon>
        <taxon>Nostocales</taxon>
        <taxon>Nostocaceae</taxon>
        <taxon>Nostoc</taxon>
    </lineage>
</organism>